<evidence type="ECO:0000313" key="6">
    <source>
        <dbReference type="EMBL" id="KAL3104948.1"/>
    </source>
</evidence>
<dbReference type="PROSITE" id="PS50144">
    <property type="entry name" value="MATH"/>
    <property type="match status" value="1"/>
</dbReference>
<dbReference type="Pfam" id="PF00651">
    <property type="entry name" value="BTB"/>
    <property type="match status" value="1"/>
</dbReference>
<dbReference type="InterPro" id="IPR011333">
    <property type="entry name" value="SKP1/BTB/POZ_sf"/>
</dbReference>
<feature type="domain" description="BTB" evidence="4">
    <location>
        <begin position="23"/>
        <end position="82"/>
    </location>
</feature>
<dbReference type="InterPro" id="IPR029071">
    <property type="entry name" value="Ubiquitin-like_domsf"/>
</dbReference>
<dbReference type="InterPro" id="IPR000210">
    <property type="entry name" value="BTB/POZ_dom"/>
</dbReference>
<dbReference type="Gene3D" id="3.30.710.10">
    <property type="entry name" value="Potassium Channel Kv1.1, Chain A"/>
    <property type="match status" value="1"/>
</dbReference>
<dbReference type="InterPro" id="IPR008974">
    <property type="entry name" value="TRAF-like"/>
</dbReference>
<dbReference type="Proteomes" id="UP001620626">
    <property type="component" value="Unassembled WGS sequence"/>
</dbReference>
<feature type="coiled-coil region" evidence="1">
    <location>
        <begin position="442"/>
        <end position="469"/>
    </location>
</feature>
<dbReference type="Gene3D" id="2.60.210.10">
    <property type="entry name" value="Apoptosis, Tumor Necrosis Factor Receptor Associated Protein 2, Chain A"/>
    <property type="match status" value="1"/>
</dbReference>
<dbReference type="PROSITE" id="PS50053">
    <property type="entry name" value="UBIQUITIN_2"/>
    <property type="match status" value="1"/>
</dbReference>
<reference evidence="6 7" key="1">
    <citation type="submission" date="2024-10" db="EMBL/GenBank/DDBJ databases">
        <authorList>
            <person name="Kim D."/>
        </authorList>
    </citation>
    <scope>NUCLEOTIDE SEQUENCE [LARGE SCALE GENOMIC DNA]</scope>
    <source>
        <strain evidence="6">BH-2024</strain>
    </source>
</reference>
<organism evidence="6 7">
    <name type="scientific">Heterodera trifolii</name>
    <dbReference type="NCBI Taxonomy" id="157864"/>
    <lineage>
        <taxon>Eukaryota</taxon>
        <taxon>Metazoa</taxon>
        <taxon>Ecdysozoa</taxon>
        <taxon>Nematoda</taxon>
        <taxon>Chromadorea</taxon>
        <taxon>Rhabditida</taxon>
        <taxon>Tylenchina</taxon>
        <taxon>Tylenchomorpha</taxon>
        <taxon>Tylenchoidea</taxon>
        <taxon>Heteroderidae</taxon>
        <taxon>Heteroderinae</taxon>
        <taxon>Heterodera</taxon>
    </lineage>
</organism>
<protein>
    <submittedName>
        <fullName evidence="6">Uncharacterized protein</fullName>
    </submittedName>
</protein>
<feature type="domain" description="MATH" evidence="5">
    <location>
        <begin position="276"/>
        <end position="408"/>
    </location>
</feature>
<feature type="domain" description="Ubiquitin-like" evidence="3">
    <location>
        <begin position="618"/>
        <end position="695"/>
    </location>
</feature>
<dbReference type="Pfam" id="PF07707">
    <property type="entry name" value="BACK"/>
    <property type="match status" value="1"/>
</dbReference>
<dbReference type="PANTHER" id="PTHR45774:SF3">
    <property type="entry name" value="BTB (POZ) DOMAIN-CONTAINING 2B-RELATED"/>
    <property type="match status" value="1"/>
</dbReference>
<dbReference type="Pfam" id="PF00240">
    <property type="entry name" value="ubiquitin"/>
    <property type="match status" value="1"/>
</dbReference>
<evidence type="ECO:0000256" key="2">
    <source>
        <dbReference type="SAM" id="MobiDB-lite"/>
    </source>
</evidence>
<evidence type="ECO:0000259" key="3">
    <source>
        <dbReference type="PROSITE" id="PS50053"/>
    </source>
</evidence>
<dbReference type="InterPro" id="IPR019956">
    <property type="entry name" value="Ubiquitin_dom"/>
</dbReference>
<dbReference type="InterPro" id="IPR000626">
    <property type="entry name" value="Ubiquitin-like_dom"/>
</dbReference>
<keyword evidence="1" id="KW-0175">Coiled coil</keyword>
<comment type="caution">
    <text evidence="6">The sequence shown here is derived from an EMBL/GenBank/DDBJ whole genome shotgun (WGS) entry which is preliminary data.</text>
</comment>
<feature type="coiled-coil region" evidence="1">
    <location>
        <begin position="499"/>
        <end position="590"/>
    </location>
</feature>
<dbReference type="PANTHER" id="PTHR45774">
    <property type="entry name" value="BTB/POZ DOMAIN-CONTAINING"/>
    <property type="match status" value="1"/>
</dbReference>
<evidence type="ECO:0000256" key="1">
    <source>
        <dbReference type="SAM" id="Coils"/>
    </source>
</evidence>
<dbReference type="Gene3D" id="3.10.20.90">
    <property type="entry name" value="Phosphatidylinositol 3-kinase Catalytic Subunit, Chain A, domain 1"/>
    <property type="match status" value="1"/>
</dbReference>
<name>A0ABD2KQ20_9BILA</name>
<dbReference type="EMBL" id="JBICBT010000693">
    <property type="protein sequence ID" value="KAL3104948.1"/>
    <property type="molecule type" value="Genomic_DNA"/>
</dbReference>
<dbReference type="SMART" id="SM00225">
    <property type="entry name" value="BTB"/>
    <property type="match status" value="1"/>
</dbReference>
<dbReference type="Gene3D" id="1.25.40.420">
    <property type="match status" value="1"/>
</dbReference>
<dbReference type="SMART" id="SM00061">
    <property type="entry name" value="MATH"/>
    <property type="match status" value="1"/>
</dbReference>
<evidence type="ECO:0000313" key="7">
    <source>
        <dbReference type="Proteomes" id="UP001620626"/>
    </source>
</evidence>
<dbReference type="CDD" id="cd18493">
    <property type="entry name" value="BACK_BTBD17"/>
    <property type="match status" value="1"/>
</dbReference>
<keyword evidence="7" id="KW-1185">Reference proteome</keyword>
<feature type="compositionally biased region" description="Low complexity" evidence="2">
    <location>
        <begin position="606"/>
        <end position="615"/>
    </location>
</feature>
<evidence type="ECO:0000259" key="5">
    <source>
        <dbReference type="PROSITE" id="PS50144"/>
    </source>
</evidence>
<dbReference type="InterPro" id="IPR002083">
    <property type="entry name" value="MATH/TRAF_dom"/>
</dbReference>
<proteinExistence type="predicted"/>
<accession>A0ABD2KQ20</accession>
<feature type="region of interest" description="Disordered" evidence="2">
    <location>
        <begin position="591"/>
        <end position="615"/>
    </location>
</feature>
<dbReference type="SUPFAM" id="SSF54236">
    <property type="entry name" value="Ubiquitin-like"/>
    <property type="match status" value="1"/>
</dbReference>
<dbReference type="SMART" id="SM00213">
    <property type="entry name" value="UBQ"/>
    <property type="match status" value="1"/>
</dbReference>
<dbReference type="SUPFAM" id="SSF49599">
    <property type="entry name" value="TRAF domain-like"/>
    <property type="match status" value="1"/>
</dbReference>
<dbReference type="SUPFAM" id="SSF54695">
    <property type="entry name" value="POZ domain"/>
    <property type="match status" value="1"/>
</dbReference>
<dbReference type="InterPro" id="IPR011705">
    <property type="entry name" value="BACK"/>
</dbReference>
<dbReference type="AlphaFoldDB" id="A0ABD2KQ20"/>
<dbReference type="Pfam" id="PF22486">
    <property type="entry name" value="MATH_2"/>
    <property type="match status" value="1"/>
</dbReference>
<dbReference type="PRINTS" id="PR00348">
    <property type="entry name" value="UBIQUITIN"/>
</dbReference>
<sequence>MASSKSGILADRMKHLLDTAKHADAHFLVGDGDRKELLSAHKGILVSASDVFEAMFRYDSQNGKAENVMLSFIYADDLSELDGDNAMAVLCAADKYGIEGLISHCQQIPIQNLSNVFLAHAYARLFNLEDFAHRCLRYIYQNAGKLFESEEFLQINQNLLCELFDRDELVVSNEFEIWQAALHWADEKCRQNAIECSAENRRSALGPALFKIRFPLILTKDFTRSIVPSGVLTTDEFVSVYQFHCHPNLRGVPGLYPLKFPWAGRISDWNTAKGNRGTLTLEIEKFSEFAREKVGSKRNNEAVQMKGFEWKILAKINTENGSNEKCLGFYFFCSAPMNDGNWSCKCSATLRIVSQKNDRTEDFTKKCDRVFDNKSVGWRFPFFITFTELMDPSKGFYDKNEDKVMLAIDFTDFCPGLHDQSGNPCGPAVPLQLNYLLPPFALSDDGNELERLEAQRKAIDAKIAAELARRQMITEGIEAMPKAKGNSEALANNGNALIVNSLCSKVEELSRKCAQLEKKQKEEDKLSKVEAENRLLKAELKQRETMDELKEMKTKVTKMEQQEYVCVGQFAKHLERIDEMEAQINGLKEMQKGTLSTTAKGDKNISEGSSNSTNENGMKIRIKTMTGEELTLIDVLLPTNTIEEIKAKIEDKEGIPICQHRLIFAGKQLEDDRTLKDYNISDGDMIHLILRLCGC</sequence>
<evidence type="ECO:0000259" key="4">
    <source>
        <dbReference type="PROSITE" id="PS50097"/>
    </source>
</evidence>
<gene>
    <name evidence="6" type="ORF">niasHT_028480</name>
</gene>
<dbReference type="PROSITE" id="PS50097">
    <property type="entry name" value="BTB"/>
    <property type="match status" value="1"/>
</dbReference>
<dbReference type="SMART" id="SM00875">
    <property type="entry name" value="BACK"/>
    <property type="match status" value="1"/>
</dbReference>